<dbReference type="InterPro" id="IPR027304">
    <property type="entry name" value="Trigger_fact/SurA_dom_sf"/>
</dbReference>
<evidence type="ECO:0000256" key="2">
    <source>
        <dbReference type="ARBA" id="ARBA00007656"/>
    </source>
</evidence>
<evidence type="ECO:0000256" key="1">
    <source>
        <dbReference type="ARBA" id="ARBA00000971"/>
    </source>
</evidence>
<feature type="chain" id="PRO_5046132197" description="peptidylprolyl isomerase" evidence="6">
    <location>
        <begin position="30"/>
        <end position="276"/>
    </location>
</feature>
<evidence type="ECO:0000256" key="3">
    <source>
        <dbReference type="ARBA" id="ARBA00013194"/>
    </source>
</evidence>
<proteinExistence type="inferred from homology"/>
<evidence type="ECO:0000256" key="5">
    <source>
        <dbReference type="PROSITE-ProRule" id="PRU00278"/>
    </source>
</evidence>
<dbReference type="RefSeq" id="WP_243478370.1">
    <property type="nucleotide sequence ID" value="NZ_CP063982.1"/>
</dbReference>
<accession>A0ABY4ALK3</accession>
<dbReference type="PROSITE" id="PS50198">
    <property type="entry name" value="PPIC_PPIASE_2"/>
    <property type="match status" value="1"/>
</dbReference>
<organism evidence="8 9">
    <name type="scientific">Orrella daihaiensis</name>
    <dbReference type="NCBI Taxonomy" id="2782176"/>
    <lineage>
        <taxon>Bacteria</taxon>
        <taxon>Pseudomonadati</taxon>
        <taxon>Pseudomonadota</taxon>
        <taxon>Betaproteobacteria</taxon>
        <taxon>Burkholderiales</taxon>
        <taxon>Alcaligenaceae</taxon>
        <taxon>Orrella</taxon>
    </lineage>
</organism>
<comment type="catalytic activity">
    <reaction evidence="1">
        <text>[protein]-peptidylproline (omega=180) = [protein]-peptidylproline (omega=0)</text>
        <dbReference type="Rhea" id="RHEA:16237"/>
        <dbReference type="Rhea" id="RHEA-COMP:10747"/>
        <dbReference type="Rhea" id="RHEA-COMP:10748"/>
        <dbReference type="ChEBI" id="CHEBI:83833"/>
        <dbReference type="ChEBI" id="CHEBI:83834"/>
        <dbReference type="EC" id="5.2.1.8"/>
    </reaction>
</comment>
<sequence length="276" mass="30434">MIQFNRLGKTVFHTACLTVVMLASTGVMAQGLPSGTFATVNGQPLSDALLDVNVRANVARGQADTPQLRQALQNELIGREVLAQEAQKLKLEQSADAQAQWQQMEQNFLANLLLNHYAANNPVTQDQIKAEYQEFLDEVKGQKQYKLSLIVVPTQERARQIIAALNKDKNPAKLFADIAAAESTDPSKDQQGALEWLLPQQMVPAVGNVVVNLGKGQITAAPLQTRMGWNVVRVDDIRDYTPPAIGEIENQLRQAAAQQQLSNYIQSLQEKAKIVR</sequence>
<dbReference type="InterPro" id="IPR000297">
    <property type="entry name" value="PPIase_PpiC"/>
</dbReference>
<dbReference type="Proteomes" id="UP000831607">
    <property type="component" value="Chromosome"/>
</dbReference>
<dbReference type="PANTHER" id="PTHR47245">
    <property type="entry name" value="PEPTIDYLPROLYL ISOMERASE"/>
    <property type="match status" value="1"/>
</dbReference>
<dbReference type="SUPFAM" id="SSF109998">
    <property type="entry name" value="Triger factor/SurA peptide-binding domain-like"/>
    <property type="match status" value="1"/>
</dbReference>
<feature type="domain" description="PpiC" evidence="7">
    <location>
        <begin position="142"/>
        <end position="236"/>
    </location>
</feature>
<dbReference type="InterPro" id="IPR046357">
    <property type="entry name" value="PPIase_dom_sf"/>
</dbReference>
<name>A0ABY4ALK3_9BURK</name>
<dbReference type="Gene3D" id="1.10.8.1040">
    <property type="match status" value="1"/>
</dbReference>
<dbReference type="PANTHER" id="PTHR47245:SF2">
    <property type="entry name" value="PEPTIDYL-PROLYL CIS-TRANS ISOMERASE HP_0175-RELATED"/>
    <property type="match status" value="1"/>
</dbReference>
<protein>
    <recommendedName>
        <fullName evidence="3">peptidylprolyl isomerase</fullName>
        <ecNumber evidence="3">5.2.1.8</ecNumber>
    </recommendedName>
</protein>
<feature type="signal peptide" evidence="6">
    <location>
        <begin position="1"/>
        <end position="29"/>
    </location>
</feature>
<evidence type="ECO:0000313" key="9">
    <source>
        <dbReference type="Proteomes" id="UP000831607"/>
    </source>
</evidence>
<keyword evidence="4 5" id="KW-0697">Rotamase</keyword>
<reference evidence="8 9" key="1">
    <citation type="submission" date="2020-11" db="EMBL/GenBank/DDBJ databases">
        <title>Algicoccus daihaiensis sp.nov., isolated from Daihai Lake in Inner Mongolia.</title>
        <authorList>
            <person name="Kai J."/>
        </authorList>
    </citation>
    <scope>NUCLEOTIDE SEQUENCE [LARGE SCALE GENOMIC DNA]</scope>
    <source>
        <strain evidence="9">f23</strain>
    </source>
</reference>
<dbReference type="SUPFAM" id="SSF54534">
    <property type="entry name" value="FKBP-like"/>
    <property type="match status" value="1"/>
</dbReference>
<keyword evidence="6" id="KW-0732">Signal</keyword>
<dbReference type="Gene3D" id="3.10.50.40">
    <property type="match status" value="1"/>
</dbReference>
<keyword evidence="9" id="KW-1185">Reference proteome</keyword>
<dbReference type="Pfam" id="PF13145">
    <property type="entry name" value="Rotamase_2"/>
    <property type="match status" value="1"/>
</dbReference>
<evidence type="ECO:0000256" key="6">
    <source>
        <dbReference type="SAM" id="SignalP"/>
    </source>
</evidence>
<evidence type="ECO:0000256" key="4">
    <source>
        <dbReference type="ARBA" id="ARBA00023110"/>
    </source>
</evidence>
<dbReference type="InterPro" id="IPR050245">
    <property type="entry name" value="PrsA_foldase"/>
</dbReference>
<gene>
    <name evidence="8" type="ORF">DHf2319_11120</name>
</gene>
<evidence type="ECO:0000313" key="8">
    <source>
        <dbReference type="EMBL" id="UOD49975.1"/>
    </source>
</evidence>
<dbReference type="GO" id="GO:0016853">
    <property type="term" value="F:isomerase activity"/>
    <property type="evidence" value="ECO:0007669"/>
    <property type="project" value="UniProtKB-KW"/>
</dbReference>
<comment type="similarity">
    <text evidence="2">Belongs to the PpiC/parvulin rotamase family.</text>
</comment>
<evidence type="ECO:0000259" key="7">
    <source>
        <dbReference type="PROSITE" id="PS50198"/>
    </source>
</evidence>
<dbReference type="EC" id="5.2.1.8" evidence="3"/>
<dbReference type="EMBL" id="CP063982">
    <property type="protein sequence ID" value="UOD49975.1"/>
    <property type="molecule type" value="Genomic_DNA"/>
</dbReference>
<keyword evidence="5 8" id="KW-0413">Isomerase</keyword>